<feature type="region of interest" description="Disordered" evidence="1">
    <location>
        <begin position="99"/>
        <end position="120"/>
    </location>
</feature>
<evidence type="ECO:0000256" key="1">
    <source>
        <dbReference type="SAM" id="MobiDB-lite"/>
    </source>
</evidence>
<dbReference type="EMBL" id="OC316642">
    <property type="protein sequence ID" value="CAD7393100.1"/>
    <property type="molecule type" value="Genomic_DNA"/>
</dbReference>
<protein>
    <submittedName>
        <fullName evidence="2">Uncharacterized protein</fullName>
    </submittedName>
</protein>
<reference evidence="2" key="1">
    <citation type="submission" date="2020-11" db="EMBL/GenBank/DDBJ databases">
        <authorList>
            <person name="Tran Van P."/>
        </authorList>
    </citation>
    <scope>NUCLEOTIDE SEQUENCE</scope>
</reference>
<sequence length="241" mass="27449">MLNFPRYAAYSECITPYSTAPSREPTSSRVRYSRGGSSAWKMYLSLVLDKEWEITSVTHNNTASYYPFRLHALSTNYTNGLGIGKVELEEVNSHLRGGRVENHLGKPSPSSPDQDSNLDLPVLSSRAQHDKRISQLRHQGRSFISRRGIREDLWDSGKNASNQVATFQQPELCLKIFDHTEHLFIILQTKQMDIVFCKTEVEETKKSLSNPRLISDDSYSKTLQMGLEPDKSGRKQNKIIK</sequence>
<dbReference type="AlphaFoldDB" id="A0A7R9GQQ5"/>
<proteinExistence type="predicted"/>
<organism evidence="2">
    <name type="scientific">Timema cristinae</name>
    <name type="common">Walking stick</name>
    <dbReference type="NCBI Taxonomy" id="61476"/>
    <lineage>
        <taxon>Eukaryota</taxon>
        <taxon>Metazoa</taxon>
        <taxon>Ecdysozoa</taxon>
        <taxon>Arthropoda</taxon>
        <taxon>Hexapoda</taxon>
        <taxon>Insecta</taxon>
        <taxon>Pterygota</taxon>
        <taxon>Neoptera</taxon>
        <taxon>Polyneoptera</taxon>
        <taxon>Phasmatodea</taxon>
        <taxon>Timematodea</taxon>
        <taxon>Timematoidea</taxon>
        <taxon>Timematidae</taxon>
        <taxon>Timema</taxon>
    </lineage>
</organism>
<evidence type="ECO:0000313" key="2">
    <source>
        <dbReference type="EMBL" id="CAD7393100.1"/>
    </source>
</evidence>
<gene>
    <name evidence="2" type="ORF">TCEB3V08_LOCUS1099</name>
</gene>
<accession>A0A7R9GQQ5</accession>
<name>A0A7R9GQQ5_TIMCR</name>